<dbReference type="PANTHER" id="PTHR11360:SF315">
    <property type="entry name" value="TRANSPORTER MCH2-RELATED"/>
    <property type="match status" value="1"/>
</dbReference>
<feature type="transmembrane region" description="Helical" evidence="1">
    <location>
        <begin position="106"/>
        <end position="126"/>
    </location>
</feature>
<feature type="transmembrane region" description="Helical" evidence="1">
    <location>
        <begin position="161"/>
        <end position="179"/>
    </location>
</feature>
<evidence type="ECO:0000313" key="2">
    <source>
        <dbReference type="EMBL" id="KIN04064.1"/>
    </source>
</evidence>
<sequence length="316" mass="34711">MRGRRSFRDREAPTGVVVETITAVDIVLDGGCSWACVLACFLVNFFTWGIVSSYGVFLAYYLNNAIPDDLDFKYGISGNLDFSAAMLVAPLVTILVGLYVIHIPMLIGIVLLTTGLVAAPFAQRIWELFLTQGALVGSGIGCTYIPTMSILAQWFRKRRSLVYGISASEMGVVGLPFFIQGKILGGPFIGILSDLFGHIEFAGILTFICGLTIFAVWMPVTSYAACILFAFVNGPVFGVYWVTVGPISAELVGLVKQPRLLSLNWMTIVLPLTFTEVIGLYLRRHTSQYEFLYLQVYAGTAYIVAGLLMVELRRVH</sequence>
<keyword evidence="1" id="KW-0472">Membrane</keyword>
<feature type="transmembrane region" description="Helical" evidence="1">
    <location>
        <begin position="263"/>
        <end position="282"/>
    </location>
</feature>
<evidence type="ECO:0008006" key="4">
    <source>
        <dbReference type="Google" id="ProtNLM"/>
    </source>
</evidence>
<organism evidence="2 3">
    <name type="scientific">Oidiodendron maius (strain Zn)</name>
    <dbReference type="NCBI Taxonomy" id="913774"/>
    <lineage>
        <taxon>Eukaryota</taxon>
        <taxon>Fungi</taxon>
        <taxon>Dikarya</taxon>
        <taxon>Ascomycota</taxon>
        <taxon>Pezizomycotina</taxon>
        <taxon>Leotiomycetes</taxon>
        <taxon>Leotiomycetes incertae sedis</taxon>
        <taxon>Myxotrichaceae</taxon>
        <taxon>Oidiodendron</taxon>
    </lineage>
</organism>
<accession>A0A0C3CYF8</accession>
<gene>
    <name evidence="2" type="ORF">OIDMADRAFT_51995</name>
</gene>
<keyword evidence="3" id="KW-1185">Reference proteome</keyword>
<dbReference type="EMBL" id="KN832873">
    <property type="protein sequence ID" value="KIN04064.1"/>
    <property type="molecule type" value="Genomic_DNA"/>
</dbReference>
<reference evidence="3" key="2">
    <citation type="submission" date="2015-01" db="EMBL/GenBank/DDBJ databases">
        <title>Evolutionary Origins and Diversification of the Mycorrhizal Mutualists.</title>
        <authorList>
            <consortium name="DOE Joint Genome Institute"/>
            <consortium name="Mycorrhizal Genomics Consortium"/>
            <person name="Kohler A."/>
            <person name="Kuo A."/>
            <person name="Nagy L.G."/>
            <person name="Floudas D."/>
            <person name="Copeland A."/>
            <person name="Barry K.W."/>
            <person name="Cichocki N."/>
            <person name="Veneault-Fourrey C."/>
            <person name="LaButti K."/>
            <person name="Lindquist E.A."/>
            <person name="Lipzen A."/>
            <person name="Lundell T."/>
            <person name="Morin E."/>
            <person name="Murat C."/>
            <person name="Riley R."/>
            <person name="Ohm R."/>
            <person name="Sun H."/>
            <person name="Tunlid A."/>
            <person name="Henrissat B."/>
            <person name="Grigoriev I.V."/>
            <person name="Hibbett D.S."/>
            <person name="Martin F."/>
        </authorList>
    </citation>
    <scope>NUCLEOTIDE SEQUENCE [LARGE SCALE GENOMIC DNA]</scope>
    <source>
        <strain evidence="3">Zn</strain>
    </source>
</reference>
<name>A0A0C3CYF8_OIDMZ</name>
<reference evidence="2 3" key="1">
    <citation type="submission" date="2014-04" db="EMBL/GenBank/DDBJ databases">
        <authorList>
            <consortium name="DOE Joint Genome Institute"/>
            <person name="Kuo A."/>
            <person name="Martino E."/>
            <person name="Perotto S."/>
            <person name="Kohler A."/>
            <person name="Nagy L.G."/>
            <person name="Floudas D."/>
            <person name="Copeland A."/>
            <person name="Barry K.W."/>
            <person name="Cichocki N."/>
            <person name="Veneault-Fourrey C."/>
            <person name="LaButti K."/>
            <person name="Lindquist E.A."/>
            <person name="Lipzen A."/>
            <person name="Lundell T."/>
            <person name="Morin E."/>
            <person name="Murat C."/>
            <person name="Sun H."/>
            <person name="Tunlid A."/>
            <person name="Henrissat B."/>
            <person name="Grigoriev I.V."/>
            <person name="Hibbett D.S."/>
            <person name="Martin F."/>
            <person name="Nordberg H.P."/>
            <person name="Cantor M.N."/>
            <person name="Hua S.X."/>
        </authorList>
    </citation>
    <scope>NUCLEOTIDE SEQUENCE [LARGE SCALE GENOMIC DNA]</scope>
    <source>
        <strain evidence="2 3">Zn</strain>
    </source>
</reference>
<dbReference type="InterPro" id="IPR050327">
    <property type="entry name" value="Proton-linked_MCT"/>
</dbReference>
<dbReference type="InterPro" id="IPR036259">
    <property type="entry name" value="MFS_trans_sf"/>
</dbReference>
<keyword evidence="1" id="KW-1133">Transmembrane helix</keyword>
<dbReference type="AlphaFoldDB" id="A0A0C3CYF8"/>
<dbReference type="PANTHER" id="PTHR11360">
    <property type="entry name" value="MONOCARBOXYLATE TRANSPORTER"/>
    <property type="match status" value="1"/>
</dbReference>
<feature type="transmembrane region" description="Helical" evidence="1">
    <location>
        <begin position="36"/>
        <end position="62"/>
    </location>
</feature>
<dbReference type="SUPFAM" id="SSF103473">
    <property type="entry name" value="MFS general substrate transporter"/>
    <property type="match status" value="2"/>
</dbReference>
<dbReference type="HOGENOM" id="CLU_001265_1_2_1"/>
<proteinExistence type="predicted"/>
<dbReference type="Gene3D" id="1.20.1250.20">
    <property type="entry name" value="MFS general substrate transporter like domains"/>
    <property type="match status" value="2"/>
</dbReference>
<feature type="transmembrane region" description="Helical" evidence="1">
    <location>
        <begin position="291"/>
        <end position="310"/>
    </location>
</feature>
<protein>
    <recommendedName>
        <fullName evidence="4">Major facilitator superfamily (MFS) profile domain-containing protein</fullName>
    </recommendedName>
</protein>
<feature type="transmembrane region" description="Helical" evidence="1">
    <location>
        <begin position="199"/>
        <end position="217"/>
    </location>
</feature>
<feature type="transmembrane region" description="Helical" evidence="1">
    <location>
        <begin position="82"/>
        <end position="101"/>
    </location>
</feature>
<keyword evidence="1" id="KW-0812">Transmembrane</keyword>
<dbReference type="OrthoDB" id="2213137at2759"/>
<dbReference type="Proteomes" id="UP000054321">
    <property type="component" value="Unassembled WGS sequence"/>
</dbReference>
<evidence type="ECO:0000313" key="3">
    <source>
        <dbReference type="Proteomes" id="UP000054321"/>
    </source>
</evidence>
<evidence type="ECO:0000256" key="1">
    <source>
        <dbReference type="SAM" id="Phobius"/>
    </source>
</evidence>
<feature type="transmembrane region" description="Helical" evidence="1">
    <location>
        <begin position="132"/>
        <end position="154"/>
    </location>
</feature>
<dbReference type="InParanoid" id="A0A0C3CYF8"/>
<feature type="transmembrane region" description="Helical" evidence="1">
    <location>
        <begin position="224"/>
        <end position="243"/>
    </location>
</feature>